<accession>A0A174N924</accession>
<organism evidence="1 2">
    <name type="scientific">Faecalicatena contorta</name>
    <dbReference type="NCBI Taxonomy" id="39482"/>
    <lineage>
        <taxon>Bacteria</taxon>
        <taxon>Bacillati</taxon>
        <taxon>Bacillota</taxon>
        <taxon>Clostridia</taxon>
        <taxon>Lachnospirales</taxon>
        <taxon>Lachnospiraceae</taxon>
        <taxon>Faecalicatena</taxon>
    </lineage>
</organism>
<protein>
    <recommendedName>
        <fullName evidence="3">RNA polymerase sigma factor, sigma-70 family</fullName>
    </recommendedName>
</protein>
<dbReference type="AlphaFoldDB" id="A0A174N924"/>
<evidence type="ECO:0000313" key="1">
    <source>
        <dbReference type="EMBL" id="CUP45143.1"/>
    </source>
</evidence>
<dbReference type="EMBL" id="CYZU01000118">
    <property type="protein sequence ID" value="CUP45143.1"/>
    <property type="molecule type" value="Genomic_DNA"/>
</dbReference>
<sequence>MPVQENNVKEQTWQDNQNKKDYLNGYLAAKRKEKMTLDQIQQLRLNEMCPSVKYDDMPHGSNITDMSGYAVKMDELMEELERDRLNAIEKYTEIYHKIKLVEDEREREILTYRYLLGERWEIICGIMGLSWRRIHQIHAKSLKNFKIA</sequence>
<evidence type="ECO:0008006" key="3">
    <source>
        <dbReference type="Google" id="ProtNLM"/>
    </source>
</evidence>
<dbReference type="STRING" id="39482.ERS852491_05170"/>
<proteinExistence type="predicted"/>
<reference evidence="1 2" key="1">
    <citation type="submission" date="2015-09" db="EMBL/GenBank/DDBJ databases">
        <authorList>
            <consortium name="Pathogen Informatics"/>
        </authorList>
    </citation>
    <scope>NUCLEOTIDE SEQUENCE [LARGE SCALE GENOMIC DNA]</scope>
    <source>
        <strain evidence="1 2">2789STDY5834876</strain>
    </source>
</reference>
<dbReference type="SUPFAM" id="SSF88659">
    <property type="entry name" value="Sigma3 and sigma4 domains of RNA polymerase sigma factors"/>
    <property type="match status" value="1"/>
</dbReference>
<dbReference type="Gene3D" id="1.20.140.160">
    <property type="match status" value="1"/>
</dbReference>
<name>A0A174N924_9FIRM</name>
<dbReference type="Proteomes" id="UP000095544">
    <property type="component" value="Unassembled WGS sequence"/>
</dbReference>
<dbReference type="InterPro" id="IPR013324">
    <property type="entry name" value="RNA_pol_sigma_r3/r4-like"/>
</dbReference>
<gene>
    <name evidence="1" type="ORF">ERS852491_05170</name>
</gene>
<evidence type="ECO:0000313" key="2">
    <source>
        <dbReference type="Proteomes" id="UP000095544"/>
    </source>
</evidence>